<dbReference type="AlphaFoldDB" id="W7TM49"/>
<dbReference type="PANTHER" id="PTHR12463:SF1">
    <property type="entry name" value="2-OXOGLUTARATE AND FE-DEPENDENT OXYGENASE FAMILY PROTEIN"/>
    <property type="match status" value="1"/>
</dbReference>
<feature type="domain" description="Fe2OG dioxygenase" evidence="1">
    <location>
        <begin position="215"/>
        <end position="325"/>
    </location>
</feature>
<evidence type="ECO:0000259" key="1">
    <source>
        <dbReference type="PROSITE" id="PS51471"/>
    </source>
</evidence>
<dbReference type="PANTHER" id="PTHR12463">
    <property type="entry name" value="OXYGENASE-RELATED"/>
    <property type="match status" value="1"/>
</dbReference>
<dbReference type="PROSITE" id="PS51471">
    <property type="entry name" value="FE2OG_OXY"/>
    <property type="match status" value="1"/>
</dbReference>
<protein>
    <submittedName>
        <fullName evidence="2">Alkylated dna repair protein alkb-like protein</fullName>
    </submittedName>
</protein>
<dbReference type="InterPro" id="IPR032857">
    <property type="entry name" value="ALKBH4"/>
</dbReference>
<dbReference type="Proteomes" id="UP000019335">
    <property type="component" value="Chromosome 5"/>
</dbReference>
<dbReference type="Gene3D" id="2.60.120.590">
    <property type="entry name" value="Alpha-ketoglutarate-dependent dioxygenase AlkB-like"/>
    <property type="match status" value="1"/>
</dbReference>
<comment type="caution">
    <text evidence="2">The sequence shown here is derived from an EMBL/GenBank/DDBJ whole genome shotgun (WGS) entry which is preliminary data.</text>
</comment>
<gene>
    <name evidence="2" type="ORF">Naga_100004g116</name>
</gene>
<dbReference type="SUPFAM" id="SSF51197">
    <property type="entry name" value="Clavaminate synthase-like"/>
    <property type="match status" value="1"/>
</dbReference>
<evidence type="ECO:0000313" key="2">
    <source>
        <dbReference type="EMBL" id="EWM28175.1"/>
    </source>
</evidence>
<keyword evidence="3" id="KW-1185">Reference proteome</keyword>
<name>W7TM49_9STRA</name>
<dbReference type="OrthoDB" id="271595at2759"/>
<evidence type="ECO:0000313" key="3">
    <source>
        <dbReference type="Proteomes" id="UP000019335"/>
    </source>
</evidence>
<dbReference type="EMBL" id="AZIL01000352">
    <property type="protein sequence ID" value="EWM28175.1"/>
    <property type="molecule type" value="Genomic_DNA"/>
</dbReference>
<dbReference type="InterPro" id="IPR027450">
    <property type="entry name" value="AlkB-like"/>
</dbReference>
<sequence>MPYCPSVQSSDTLCFLGVGMKGDDVARSEWETRFRSLFSTDAAIIAVQILPGKTYMTFDSIKTAEKVRQEWQGRVLPRRLSRHPVTVLFGRAYEAKINPEPENVIVDPLADTLTPATCLPKGLQLFMFLNEAEESSLLTLLDSKQWDKSGVTRRTQHYGAAAIDFRSKSLDTRRPTVPIPIQCRDLLARARRQQQACGVAWPSGPLADTDASCLGRDQMTVNEYQPGDGIAAHIDAHSLFEDGLLIMSLGSAYVMDFREQRHNDLQDGEAGPRCSLLLPRRSLLVLQGEARYNWTHGLASRKTDKVNGRLVSRGRRVSLSFRRLRNGNPPLCECLFPASCDKRIPGNSPFPFIFSTNHVCRVEGLETVRDRIAANIAYGAATNNDRRETFEVFITSILVVSHLLLLPFQPTLCILSLHLRDLDIPMMKARCFIH</sequence>
<reference evidence="2 3" key="1">
    <citation type="journal article" date="2014" name="Mol. Plant">
        <title>Chromosome Scale Genome Assembly and Transcriptome Profiling of Nannochloropsis gaditana in Nitrogen Depletion.</title>
        <authorList>
            <person name="Corteggiani Carpinelli E."/>
            <person name="Telatin A."/>
            <person name="Vitulo N."/>
            <person name="Forcato C."/>
            <person name="D'Angelo M."/>
            <person name="Schiavon R."/>
            <person name="Vezzi A."/>
            <person name="Giacometti G.M."/>
            <person name="Morosinotto T."/>
            <person name="Valle G."/>
        </authorList>
    </citation>
    <scope>NUCLEOTIDE SEQUENCE [LARGE SCALE GENOMIC DNA]</scope>
    <source>
        <strain evidence="2 3">B-31</strain>
    </source>
</reference>
<accession>W7TM49</accession>
<dbReference type="GO" id="GO:0016491">
    <property type="term" value="F:oxidoreductase activity"/>
    <property type="evidence" value="ECO:0007669"/>
    <property type="project" value="TreeGrafter"/>
</dbReference>
<dbReference type="InterPro" id="IPR037151">
    <property type="entry name" value="AlkB-like_sf"/>
</dbReference>
<organism evidence="2 3">
    <name type="scientific">Nannochloropsis gaditana</name>
    <dbReference type="NCBI Taxonomy" id="72520"/>
    <lineage>
        <taxon>Eukaryota</taxon>
        <taxon>Sar</taxon>
        <taxon>Stramenopiles</taxon>
        <taxon>Ochrophyta</taxon>
        <taxon>Eustigmatophyceae</taxon>
        <taxon>Eustigmatales</taxon>
        <taxon>Monodopsidaceae</taxon>
        <taxon>Nannochloropsis</taxon>
    </lineage>
</organism>
<dbReference type="GO" id="GO:0032451">
    <property type="term" value="F:demethylase activity"/>
    <property type="evidence" value="ECO:0007669"/>
    <property type="project" value="TreeGrafter"/>
</dbReference>
<dbReference type="InterPro" id="IPR005123">
    <property type="entry name" value="Oxoglu/Fe-dep_dioxygenase_dom"/>
</dbReference>
<dbReference type="Pfam" id="PF13532">
    <property type="entry name" value="2OG-FeII_Oxy_2"/>
    <property type="match status" value="1"/>
</dbReference>
<proteinExistence type="predicted"/>
<dbReference type="GO" id="GO:0070988">
    <property type="term" value="P:demethylation"/>
    <property type="evidence" value="ECO:0007669"/>
    <property type="project" value="InterPro"/>
</dbReference>